<name>A0ABP0MEH7_9DINO</name>
<feature type="region of interest" description="Disordered" evidence="1">
    <location>
        <begin position="104"/>
        <end position="134"/>
    </location>
</feature>
<feature type="region of interest" description="Disordered" evidence="1">
    <location>
        <begin position="1"/>
        <end position="79"/>
    </location>
</feature>
<keyword evidence="3" id="KW-1185">Reference proteome</keyword>
<reference evidence="2 3" key="1">
    <citation type="submission" date="2024-02" db="EMBL/GenBank/DDBJ databases">
        <authorList>
            <person name="Chen Y."/>
            <person name="Shah S."/>
            <person name="Dougan E. K."/>
            <person name="Thang M."/>
            <person name="Chan C."/>
        </authorList>
    </citation>
    <scope>NUCLEOTIDE SEQUENCE [LARGE SCALE GENOMIC DNA]</scope>
</reference>
<feature type="region of interest" description="Disordered" evidence="1">
    <location>
        <begin position="250"/>
        <end position="274"/>
    </location>
</feature>
<feature type="compositionally biased region" description="Low complexity" evidence="1">
    <location>
        <begin position="56"/>
        <end position="73"/>
    </location>
</feature>
<sequence length="274" mass="29703">MTRVAAVADHAPGHAQSSPSREERLLELCLGSPSARPRPSSAPAQRLGSPDATCGRKVSTPTPSSKTSKRPTSACGVCGRPAAKKGLDLPLEWMRIYREPSNPKLGWCQKSQKGEKKDGEKGRPDAENAPKFRSSLGRRSSRIFQTQSEVDWLVEAWQKRVLACGRSLRLRQKSLVNFVDQVLAAGVSSPKGSGLSDTLKFEEDLDLEDFGGPSLVHAPITASRGSVRSVRASILKPACPQEAEKARREMEKRSARPGIDWGGGRSPLHGLHVI</sequence>
<protein>
    <submittedName>
        <fullName evidence="2">Uncharacterized protein</fullName>
    </submittedName>
</protein>
<proteinExistence type="predicted"/>
<dbReference type="EMBL" id="CAXAMN010017003">
    <property type="protein sequence ID" value="CAK9049583.1"/>
    <property type="molecule type" value="Genomic_DNA"/>
</dbReference>
<evidence type="ECO:0000256" key="1">
    <source>
        <dbReference type="SAM" id="MobiDB-lite"/>
    </source>
</evidence>
<evidence type="ECO:0000313" key="3">
    <source>
        <dbReference type="Proteomes" id="UP001642484"/>
    </source>
</evidence>
<feature type="compositionally biased region" description="Basic and acidic residues" evidence="1">
    <location>
        <begin position="112"/>
        <end position="130"/>
    </location>
</feature>
<comment type="caution">
    <text evidence="2">The sequence shown here is derived from an EMBL/GenBank/DDBJ whole genome shotgun (WGS) entry which is preliminary data.</text>
</comment>
<gene>
    <name evidence="2" type="ORF">CCMP2556_LOCUS25358</name>
</gene>
<feature type="compositionally biased region" description="Low complexity" evidence="1">
    <location>
        <begin position="32"/>
        <end position="44"/>
    </location>
</feature>
<accession>A0ABP0MEH7</accession>
<dbReference type="Proteomes" id="UP001642484">
    <property type="component" value="Unassembled WGS sequence"/>
</dbReference>
<evidence type="ECO:0000313" key="2">
    <source>
        <dbReference type="EMBL" id="CAK9049583.1"/>
    </source>
</evidence>
<organism evidence="2 3">
    <name type="scientific">Durusdinium trenchii</name>
    <dbReference type="NCBI Taxonomy" id="1381693"/>
    <lineage>
        <taxon>Eukaryota</taxon>
        <taxon>Sar</taxon>
        <taxon>Alveolata</taxon>
        <taxon>Dinophyceae</taxon>
        <taxon>Suessiales</taxon>
        <taxon>Symbiodiniaceae</taxon>
        <taxon>Durusdinium</taxon>
    </lineage>
</organism>